<reference evidence="3" key="1">
    <citation type="submission" date="2020-05" db="EMBL/GenBank/DDBJ databases">
        <authorList>
            <person name="Chiriac C."/>
            <person name="Salcher M."/>
            <person name="Ghai R."/>
            <person name="Kavagutti S V."/>
        </authorList>
    </citation>
    <scope>NUCLEOTIDE SEQUENCE</scope>
</reference>
<dbReference type="Gene3D" id="3.20.20.140">
    <property type="entry name" value="Metal-dependent hydrolases"/>
    <property type="match status" value="1"/>
</dbReference>
<dbReference type="InterPro" id="IPR032465">
    <property type="entry name" value="ACMSD"/>
</dbReference>
<dbReference type="GO" id="GO:0016787">
    <property type="term" value="F:hydrolase activity"/>
    <property type="evidence" value="ECO:0007669"/>
    <property type="project" value="InterPro"/>
</dbReference>
<evidence type="ECO:0000313" key="3">
    <source>
        <dbReference type="EMBL" id="CAB4567788.1"/>
    </source>
</evidence>
<dbReference type="EMBL" id="CAEZTP010000017">
    <property type="protein sequence ID" value="CAB4567788.1"/>
    <property type="molecule type" value="Genomic_DNA"/>
</dbReference>
<dbReference type="InterPro" id="IPR032466">
    <property type="entry name" value="Metal_Hydrolase"/>
</dbReference>
<feature type="domain" description="Amidohydrolase-related" evidence="2">
    <location>
        <begin position="3"/>
        <end position="332"/>
    </location>
</feature>
<gene>
    <name evidence="3" type="ORF">UFOPK1698_00336</name>
</gene>
<dbReference type="Pfam" id="PF04909">
    <property type="entry name" value="Amidohydro_2"/>
    <property type="match status" value="1"/>
</dbReference>
<dbReference type="InterPro" id="IPR006680">
    <property type="entry name" value="Amidohydro-rel"/>
</dbReference>
<accession>A0A6J6E2Y2</accession>
<evidence type="ECO:0000256" key="1">
    <source>
        <dbReference type="ARBA" id="ARBA00023239"/>
    </source>
</evidence>
<dbReference type="PANTHER" id="PTHR21240:SF28">
    <property type="entry name" value="ISO-OROTATE DECARBOXYLASE (EUROFUNG)"/>
    <property type="match status" value="1"/>
</dbReference>
<dbReference type="GO" id="GO:0016831">
    <property type="term" value="F:carboxy-lyase activity"/>
    <property type="evidence" value="ECO:0007669"/>
    <property type="project" value="InterPro"/>
</dbReference>
<proteinExistence type="predicted"/>
<dbReference type="GO" id="GO:0005737">
    <property type="term" value="C:cytoplasm"/>
    <property type="evidence" value="ECO:0007669"/>
    <property type="project" value="TreeGrafter"/>
</dbReference>
<keyword evidence="1" id="KW-0456">Lyase</keyword>
<dbReference type="PANTHER" id="PTHR21240">
    <property type="entry name" value="2-AMINO-3-CARBOXYLMUCONATE-6-SEMIALDEHYDE DECARBOXYLASE"/>
    <property type="match status" value="1"/>
</dbReference>
<protein>
    <submittedName>
        <fullName evidence="3">Unannotated protein</fullName>
    </submittedName>
</protein>
<dbReference type="AlphaFoldDB" id="A0A6J6E2Y2"/>
<name>A0A6J6E2Y2_9ZZZZ</name>
<organism evidence="3">
    <name type="scientific">freshwater metagenome</name>
    <dbReference type="NCBI Taxonomy" id="449393"/>
    <lineage>
        <taxon>unclassified sequences</taxon>
        <taxon>metagenomes</taxon>
        <taxon>ecological metagenomes</taxon>
    </lineage>
</organism>
<sequence length="340" mass="38866">MNIDTHSHFWPKSFLEAMHSGKEYFGWKPKKVGDKLAISLGDVTLTFPVPKVDLDDLDARFKARNEYQPISMEALQIVGFLWCQHLDADDALKYATLVNDELADVQAKRPDRFRGMGMVPIQSVEFAEREIKRLKNELGITSLAMPTSYRGENSDEGNLLKIIEIAAKEDMSMSFHATYLNPVGNDRFPRYYFMNSFGAPAETSLSLMSLIYSGFFDRFPEARIQFMQGGGCVPYSVMRFTQRYNERDDCRVMDHPPHEYLSKIYFDCLTHDDLSLRLLIGRAGIDKIMIGTDYPFKSDHPGGASNWIRNGVLEKSEIDKVAYQNAARFLRLPKELLPNS</sequence>
<evidence type="ECO:0000259" key="2">
    <source>
        <dbReference type="Pfam" id="PF04909"/>
    </source>
</evidence>
<dbReference type="SUPFAM" id="SSF51556">
    <property type="entry name" value="Metallo-dependent hydrolases"/>
    <property type="match status" value="1"/>
</dbReference>
<dbReference type="GO" id="GO:0019748">
    <property type="term" value="P:secondary metabolic process"/>
    <property type="evidence" value="ECO:0007669"/>
    <property type="project" value="TreeGrafter"/>
</dbReference>